<feature type="transmembrane region" description="Helical" evidence="1">
    <location>
        <begin position="335"/>
        <end position="352"/>
    </location>
</feature>
<dbReference type="AlphaFoldDB" id="A0ABD5PS83"/>
<name>A0ABD5PS83_9EURY</name>
<proteinExistence type="predicted"/>
<evidence type="ECO:0000256" key="1">
    <source>
        <dbReference type="SAM" id="Phobius"/>
    </source>
</evidence>
<keyword evidence="3" id="KW-1185">Reference proteome</keyword>
<evidence type="ECO:0000313" key="3">
    <source>
        <dbReference type="Proteomes" id="UP001595898"/>
    </source>
</evidence>
<keyword evidence="1" id="KW-0812">Transmembrane</keyword>
<feature type="transmembrane region" description="Helical" evidence="1">
    <location>
        <begin position="440"/>
        <end position="458"/>
    </location>
</feature>
<comment type="caution">
    <text evidence="2">The sequence shown here is derived from an EMBL/GenBank/DDBJ whole genome shotgun (WGS) entry which is preliminary data.</text>
</comment>
<protein>
    <submittedName>
        <fullName evidence="2">Stage II sporulation protein M</fullName>
    </submittedName>
</protein>
<feature type="transmembrane region" description="Helical" evidence="1">
    <location>
        <begin position="270"/>
        <end position="289"/>
    </location>
</feature>
<keyword evidence="1" id="KW-1133">Transmembrane helix</keyword>
<feature type="transmembrane region" description="Helical" evidence="1">
    <location>
        <begin position="98"/>
        <end position="124"/>
    </location>
</feature>
<dbReference type="Pfam" id="PF01944">
    <property type="entry name" value="SpoIIM"/>
    <property type="match status" value="1"/>
</dbReference>
<organism evidence="2 3">
    <name type="scientific">Halosolutus amylolyticus</name>
    <dbReference type="NCBI Taxonomy" id="2932267"/>
    <lineage>
        <taxon>Archaea</taxon>
        <taxon>Methanobacteriati</taxon>
        <taxon>Methanobacteriota</taxon>
        <taxon>Stenosarchaea group</taxon>
        <taxon>Halobacteria</taxon>
        <taxon>Halobacteriales</taxon>
        <taxon>Natrialbaceae</taxon>
        <taxon>Halosolutus</taxon>
    </lineage>
</organism>
<feature type="transmembrane region" description="Helical" evidence="1">
    <location>
        <begin position="478"/>
        <end position="503"/>
    </location>
</feature>
<dbReference type="PANTHER" id="PTHR35337">
    <property type="entry name" value="SLR1478 PROTEIN"/>
    <property type="match status" value="1"/>
</dbReference>
<feature type="transmembrane region" description="Helical" evidence="1">
    <location>
        <begin position="395"/>
        <end position="419"/>
    </location>
</feature>
<feature type="transmembrane region" description="Helical" evidence="1">
    <location>
        <begin position="242"/>
        <end position="264"/>
    </location>
</feature>
<reference evidence="2 3" key="1">
    <citation type="journal article" date="2019" name="Int. J. Syst. Evol. Microbiol.">
        <title>The Global Catalogue of Microorganisms (GCM) 10K type strain sequencing project: providing services to taxonomists for standard genome sequencing and annotation.</title>
        <authorList>
            <consortium name="The Broad Institute Genomics Platform"/>
            <consortium name="The Broad Institute Genome Sequencing Center for Infectious Disease"/>
            <person name="Wu L."/>
            <person name="Ma J."/>
        </authorList>
    </citation>
    <scope>NUCLEOTIDE SEQUENCE [LARGE SCALE GENOMIC DNA]</scope>
    <source>
        <strain evidence="2 3">WLHS5</strain>
    </source>
</reference>
<dbReference type="InterPro" id="IPR002798">
    <property type="entry name" value="SpoIIM-like"/>
</dbReference>
<gene>
    <name evidence="2" type="ORF">ACFO5R_12740</name>
</gene>
<dbReference type="Proteomes" id="UP001595898">
    <property type="component" value="Unassembled WGS sequence"/>
</dbReference>
<dbReference type="EMBL" id="JBHSFA010000007">
    <property type="protein sequence ID" value="MFC4542789.1"/>
    <property type="molecule type" value="Genomic_DNA"/>
</dbReference>
<accession>A0ABD5PS83</accession>
<feature type="transmembrane region" description="Helical" evidence="1">
    <location>
        <begin position="192"/>
        <end position="221"/>
    </location>
</feature>
<feature type="transmembrane region" description="Helical" evidence="1">
    <location>
        <begin position="24"/>
        <end position="50"/>
    </location>
</feature>
<sequence>MDLSDSVGAAVAVLRRRPADLLPFYLLGAAIPAIVRVVPFAALVVGYLYLDATGRLATIRGELASQDLEPPDPEAEPEAFEAWASGLEPIVEQLFTPAIGALVAVTLLVSLLVLLVLYAIVGAAQMTACYGRLRNERGLIAGLAGGRRYWLRFLGLYLLEVVLWLVVAGAVVGATVLLGGVAGAAIGPAAVLVVLPALLVGFLAIAAVRAVFAFAPVAVVVDDVGIGGSLSRTLGFVRHHPIAAGFYYVVSVGSLIAFSTVTGVLALVDVVSVGGLVTAVLVFPALDLLKTGLYTDGRGRLDPPVAPDRSLRNQVVDGVRTGWAELVSFVRSTPLTHAFVVVLAVASFWVGWEGAAPFADAFETSIGARLEGHVPPAAALEFFANNWLVAITTAYAGFALAVPALVSLVFNGLVMGVYARTEVAPTELAAFVAPHGILEIPAIFIATALGLSLGAVAARVPLGQVTRSELADALERAFWVLVGIGLLLAIAGFVEGFVSPYYYHLFR</sequence>
<feature type="transmembrane region" description="Helical" evidence="1">
    <location>
        <begin position="157"/>
        <end position="186"/>
    </location>
</feature>
<evidence type="ECO:0000313" key="2">
    <source>
        <dbReference type="EMBL" id="MFC4542789.1"/>
    </source>
</evidence>
<keyword evidence="1" id="KW-0472">Membrane</keyword>
<dbReference type="RefSeq" id="WP_250140519.1">
    <property type="nucleotide sequence ID" value="NZ_JALIQP010000002.1"/>
</dbReference>
<dbReference type="PANTHER" id="PTHR35337:SF1">
    <property type="entry name" value="SLR1478 PROTEIN"/>
    <property type="match status" value="1"/>
</dbReference>